<dbReference type="Proteomes" id="UP000190961">
    <property type="component" value="Unassembled WGS sequence"/>
</dbReference>
<keyword evidence="3" id="KW-1185">Reference proteome</keyword>
<dbReference type="EMBL" id="FUZU01000003">
    <property type="protein sequence ID" value="SKC81474.1"/>
    <property type="molecule type" value="Genomic_DNA"/>
</dbReference>
<organism evidence="2 3">
    <name type="scientific">Ohtaekwangia koreensis</name>
    <dbReference type="NCBI Taxonomy" id="688867"/>
    <lineage>
        <taxon>Bacteria</taxon>
        <taxon>Pseudomonadati</taxon>
        <taxon>Bacteroidota</taxon>
        <taxon>Cytophagia</taxon>
        <taxon>Cytophagales</taxon>
        <taxon>Fulvivirgaceae</taxon>
        <taxon>Ohtaekwangia</taxon>
    </lineage>
</organism>
<dbReference type="STRING" id="688867.SAMN05660236_3958"/>
<keyword evidence="1" id="KW-0175">Coiled coil</keyword>
<dbReference type="AlphaFoldDB" id="A0A1T5M0A0"/>
<evidence type="ECO:0000313" key="2">
    <source>
        <dbReference type="EMBL" id="SKC81474.1"/>
    </source>
</evidence>
<reference evidence="2 3" key="1">
    <citation type="submission" date="2017-02" db="EMBL/GenBank/DDBJ databases">
        <authorList>
            <person name="Peterson S.W."/>
        </authorList>
    </citation>
    <scope>NUCLEOTIDE SEQUENCE [LARGE SCALE GENOMIC DNA]</scope>
    <source>
        <strain evidence="2 3">DSM 25262</strain>
    </source>
</reference>
<sequence length="288" mass="34523">MQETKERFFAFIGKLEDKLREFTAASIPELVALNDTDTDQFKRGYHRMKSAVLGQLDSIQKKALDVKEEKITCFPFPNDDHEISKIYHQFRNECYDRFFQLDELYSKCREQVESTHQEDFESKYQKILDEYETLKDKFRCEQCGSPVTIDKIYFTTTYITCPSCQTRNTFEPSSQAKMLEHIGRSLAEQRTSHLLKEHDEIPQKTQTLYLQRHEIELSLIHESDKRIIEQKRAQMQEMEKQKLELESKRPALYQTYLRAMFDEWNKINPALADEHEKFYNRLLNDYHK</sequence>
<evidence type="ECO:0000256" key="1">
    <source>
        <dbReference type="SAM" id="Coils"/>
    </source>
</evidence>
<gene>
    <name evidence="2" type="ORF">SAMN05660236_3958</name>
</gene>
<protein>
    <submittedName>
        <fullName evidence="2">Uncharacterized protein</fullName>
    </submittedName>
</protein>
<feature type="coiled-coil region" evidence="1">
    <location>
        <begin position="221"/>
        <end position="248"/>
    </location>
</feature>
<evidence type="ECO:0000313" key="3">
    <source>
        <dbReference type="Proteomes" id="UP000190961"/>
    </source>
</evidence>
<name>A0A1T5M0A0_9BACT</name>
<proteinExistence type="predicted"/>
<accession>A0A1T5M0A0</accession>